<dbReference type="KEGG" id="csph:CSPHI_00290"/>
<dbReference type="InterPro" id="IPR025110">
    <property type="entry name" value="AMP-bd_C"/>
</dbReference>
<dbReference type="PROSITE" id="PS00455">
    <property type="entry name" value="AMP_BINDING"/>
    <property type="match status" value="1"/>
</dbReference>
<evidence type="ECO:0008006" key="5">
    <source>
        <dbReference type="Google" id="ProtNLM"/>
    </source>
</evidence>
<evidence type="ECO:0000259" key="1">
    <source>
        <dbReference type="Pfam" id="PF00501"/>
    </source>
</evidence>
<dbReference type="AlphaFoldDB" id="A0A1L7CVG2"/>
<dbReference type="EMBL" id="CP009248">
    <property type="protein sequence ID" value="APT89790.1"/>
    <property type="molecule type" value="Genomic_DNA"/>
</dbReference>
<dbReference type="Pfam" id="PF13193">
    <property type="entry name" value="AMP-binding_C"/>
    <property type="match status" value="1"/>
</dbReference>
<sequence>MLNFIQAIPPILRTGMLNFRSPLQAYRLAEAMVRWRFSTAAQLRRAVARDPHRIAIIDDEGEMTWRRLDEEVTSLAKNLRAEGAGPGTRVAIMARNGRGMVIPLAAKGFIGVDVLLLNVGSSEAQLDRILTEHRVDHLFIDDEFVDRIPEGHDGVKVTVTHIEDPANPPAMKPEWTTLQKRVQTGGNVTLDKIAHLGRIIIMSSGTTGTPKGVIYGEPKTPKVAAGILQRVPWRPHLVVQQTASMFHAWGWGNINLAFAARATLVLRRVFDPVKCMEDAERHGVNAYVSSVVFLKEMLEAEEATRPYNLKKPRFIVSSGNAMPAWLVRKLNKRFGPVTSNFYGSTEIGQVAMASAEMLDADPETAGPAMPGVRLSIRDEEGREVPQGTVGRIFSANGMMFKGYSNPEIPIDIEDNQVAIGDLGYLDERGFLYVCGRADDMIINGGENIFPREAEEALGTLPGVKDVFVRGDKTDPIKSRLVAYVVREDSEAGRNLTEEMVKQHVVDELIEQAEPRDVFWMEDLPRNDTGKVLKRELPDVKAAEGR</sequence>
<evidence type="ECO:0000259" key="2">
    <source>
        <dbReference type="Pfam" id="PF13193"/>
    </source>
</evidence>
<dbReference type="Pfam" id="PF00501">
    <property type="entry name" value="AMP-binding"/>
    <property type="match status" value="1"/>
</dbReference>
<dbReference type="PANTHER" id="PTHR43767:SF1">
    <property type="entry name" value="NONRIBOSOMAL PEPTIDE SYNTHASE PES1 (EUROFUNG)-RELATED"/>
    <property type="match status" value="1"/>
</dbReference>
<feature type="domain" description="AMP-binding enzyme C-terminal" evidence="2">
    <location>
        <begin position="452"/>
        <end position="530"/>
    </location>
</feature>
<reference evidence="3 4" key="1">
    <citation type="submission" date="2014-08" db="EMBL/GenBank/DDBJ databases">
        <title>Complete genome sequence of Corynebacterium sphenisci CECT 5990(T) (=DSM 44792(T)), isolated from healthy wild penguins.</title>
        <authorList>
            <person name="Ruckert C."/>
            <person name="Albersmeier A."/>
            <person name="Winkler A."/>
            <person name="Kalinowski J."/>
        </authorList>
    </citation>
    <scope>NUCLEOTIDE SEQUENCE [LARGE SCALE GENOMIC DNA]</scope>
    <source>
        <strain evidence="3 4">DSM 44792</strain>
    </source>
</reference>
<dbReference type="InterPro" id="IPR000873">
    <property type="entry name" value="AMP-dep_synth/lig_dom"/>
</dbReference>
<organism evidence="3 4">
    <name type="scientific">Corynebacterium sphenisci DSM 44792</name>
    <dbReference type="NCBI Taxonomy" id="1437874"/>
    <lineage>
        <taxon>Bacteria</taxon>
        <taxon>Bacillati</taxon>
        <taxon>Actinomycetota</taxon>
        <taxon>Actinomycetes</taxon>
        <taxon>Mycobacteriales</taxon>
        <taxon>Corynebacteriaceae</taxon>
        <taxon>Corynebacterium</taxon>
    </lineage>
</organism>
<accession>A0A1L7CVG2</accession>
<dbReference type="InterPro" id="IPR042099">
    <property type="entry name" value="ANL_N_sf"/>
</dbReference>
<dbReference type="Gene3D" id="3.30.300.30">
    <property type="match status" value="1"/>
</dbReference>
<dbReference type="InterPro" id="IPR050237">
    <property type="entry name" value="ATP-dep_AMP-bd_enzyme"/>
</dbReference>
<gene>
    <name evidence="3" type="ORF">CSPHI_00290</name>
</gene>
<name>A0A1L7CVG2_9CORY</name>
<dbReference type="PANTHER" id="PTHR43767">
    <property type="entry name" value="LONG-CHAIN-FATTY-ACID--COA LIGASE"/>
    <property type="match status" value="1"/>
</dbReference>
<proteinExistence type="predicted"/>
<dbReference type="STRING" id="1437874.CSPHI_00290"/>
<keyword evidence="4" id="KW-1185">Reference proteome</keyword>
<evidence type="ECO:0000313" key="3">
    <source>
        <dbReference type="EMBL" id="APT89790.1"/>
    </source>
</evidence>
<dbReference type="Gene3D" id="3.40.50.12780">
    <property type="entry name" value="N-terminal domain of ligase-like"/>
    <property type="match status" value="1"/>
</dbReference>
<dbReference type="InterPro" id="IPR045851">
    <property type="entry name" value="AMP-bd_C_sf"/>
</dbReference>
<dbReference type="GO" id="GO:0016878">
    <property type="term" value="F:acid-thiol ligase activity"/>
    <property type="evidence" value="ECO:0007669"/>
    <property type="project" value="UniProtKB-ARBA"/>
</dbReference>
<dbReference type="SUPFAM" id="SSF56801">
    <property type="entry name" value="Acetyl-CoA synthetase-like"/>
    <property type="match status" value="1"/>
</dbReference>
<evidence type="ECO:0000313" key="4">
    <source>
        <dbReference type="Proteomes" id="UP000185469"/>
    </source>
</evidence>
<dbReference type="Proteomes" id="UP000185469">
    <property type="component" value="Chromosome"/>
</dbReference>
<feature type="domain" description="AMP-dependent synthetase/ligase" evidence="1">
    <location>
        <begin position="44"/>
        <end position="403"/>
    </location>
</feature>
<protein>
    <recommendedName>
        <fullName evidence="5">Acyl-CoA synthetase</fullName>
    </recommendedName>
</protein>
<dbReference type="InterPro" id="IPR020845">
    <property type="entry name" value="AMP-binding_CS"/>
</dbReference>
<dbReference type="CDD" id="cd04433">
    <property type="entry name" value="AFD_class_I"/>
    <property type="match status" value="1"/>
</dbReference>